<accession>A0A5C3N7P4</accession>
<proteinExistence type="predicted"/>
<dbReference type="AlphaFoldDB" id="A0A5C3N7P4"/>
<evidence type="ECO:0000313" key="1">
    <source>
        <dbReference type="EMBL" id="TFK53085.1"/>
    </source>
</evidence>
<organism evidence="1 2">
    <name type="scientific">Heliocybe sulcata</name>
    <dbReference type="NCBI Taxonomy" id="5364"/>
    <lineage>
        <taxon>Eukaryota</taxon>
        <taxon>Fungi</taxon>
        <taxon>Dikarya</taxon>
        <taxon>Basidiomycota</taxon>
        <taxon>Agaricomycotina</taxon>
        <taxon>Agaricomycetes</taxon>
        <taxon>Gloeophyllales</taxon>
        <taxon>Gloeophyllaceae</taxon>
        <taxon>Heliocybe</taxon>
    </lineage>
</organism>
<keyword evidence="2" id="KW-1185">Reference proteome</keyword>
<reference evidence="1 2" key="1">
    <citation type="journal article" date="2019" name="Nat. Ecol. Evol.">
        <title>Megaphylogeny resolves global patterns of mushroom evolution.</title>
        <authorList>
            <person name="Varga T."/>
            <person name="Krizsan K."/>
            <person name="Foldi C."/>
            <person name="Dima B."/>
            <person name="Sanchez-Garcia M."/>
            <person name="Sanchez-Ramirez S."/>
            <person name="Szollosi G.J."/>
            <person name="Szarkandi J.G."/>
            <person name="Papp V."/>
            <person name="Albert L."/>
            <person name="Andreopoulos W."/>
            <person name="Angelini C."/>
            <person name="Antonin V."/>
            <person name="Barry K.W."/>
            <person name="Bougher N.L."/>
            <person name="Buchanan P."/>
            <person name="Buyck B."/>
            <person name="Bense V."/>
            <person name="Catcheside P."/>
            <person name="Chovatia M."/>
            <person name="Cooper J."/>
            <person name="Damon W."/>
            <person name="Desjardin D."/>
            <person name="Finy P."/>
            <person name="Geml J."/>
            <person name="Haridas S."/>
            <person name="Hughes K."/>
            <person name="Justo A."/>
            <person name="Karasinski D."/>
            <person name="Kautmanova I."/>
            <person name="Kiss B."/>
            <person name="Kocsube S."/>
            <person name="Kotiranta H."/>
            <person name="LaButti K.M."/>
            <person name="Lechner B.E."/>
            <person name="Liimatainen K."/>
            <person name="Lipzen A."/>
            <person name="Lukacs Z."/>
            <person name="Mihaltcheva S."/>
            <person name="Morgado L.N."/>
            <person name="Niskanen T."/>
            <person name="Noordeloos M.E."/>
            <person name="Ohm R.A."/>
            <person name="Ortiz-Santana B."/>
            <person name="Ovrebo C."/>
            <person name="Racz N."/>
            <person name="Riley R."/>
            <person name="Savchenko A."/>
            <person name="Shiryaev A."/>
            <person name="Soop K."/>
            <person name="Spirin V."/>
            <person name="Szebenyi C."/>
            <person name="Tomsovsky M."/>
            <person name="Tulloss R.E."/>
            <person name="Uehling J."/>
            <person name="Grigoriev I.V."/>
            <person name="Vagvolgyi C."/>
            <person name="Papp T."/>
            <person name="Martin F.M."/>
            <person name="Miettinen O."/>
            <person name="Hibbett D.S."/>
            <person name="Nagy L.G."/>
        </authorList>
    </citation>
    <scope>NUCLEOTIDE SEQUENCE [LARGE SCALE GENOMIC DNA]</scope>
    <source>
        <strain evidence="1 2">OMC1185</strain>
    </source>
</reference>
<name>A0A5C3N7P4_9AGAM</name>
<dbReference type="EMBL" id="ML213508">
    <property type="protein sequence ID" value="TFK53085.1"/>
    <property type="molecule type" value="Genomic_DNA"/>
</dbReference>
<gene>
    <name evidence="1" type="ORF">OE88DRAFT_1340856</name>
</gene>
<evidence type="ECO:0000313" key="2">
    <source>
        <dbReference type="Proteomes" id="UP000305948"/>
    </source>
</evidence>
<protein>
    <submittedName>
        <fullName evidence="1">Uncharacterized protein</fullName>
    </submittedName>
</protein>
<sequence length="157" mass="18439">MRHARDMLYFPLLKARDCTWHLGRYDLAHPRPPGKTRMGPSDVDRHTWSRTWTFNRYGRPSHGRTPSSVTPILGQLRDVLLHMHRVLKPDKQDASPLITDISVCLTWKSRAKMWMCSRLVHLPKRSRRNRRIVARMQSTYGQTKAHLETTLQFPCAK</sequence>
<dbReference type="Proteomes" id="UP000305948">
    <property type="component" value="Unassembled WGS sequence"/>
</dbReference>